<dbReference type="EMBL" id="BJMV01000005">
    <property type="protein sequence ID" value="GEB85368.1"/>
    <property type="molecule type" value="Genomic_DNA"/>
</dbReference>
<proteinExistence type="predicted"/>
<accession>A0A4Y3TUJ3</accession>
<dbReference type="Proteomes" id="UP000317730">
    <property type="component" value="Unassembled WGS sequence"/>
</dbReference>
<dbReference type="AlphaFoldDB" id="A0A4Y3TUJ3"/>
<protein>
    <submittedName>
        <fullName evidence="1">Uncharacterized protein</fullName>
    </submittedName>
</protein>
<reference evidence="1 2" key="1">
    <citation type="submission" date="2019-06" db="EMBL/GenBank/DDBJ databases">
        <title>Whole genome shotgun sequence of Acetobacter peroxydans NBRC 13755.</title>
        <authorList>
            <person name="Hosoyama A."/>
            <person name="Uohara A."/>
            <person name="Ohji S."/>
            <person name="Ichikawa N."/>
        </authorList>
    </citation>
    <scope>NUCLEOTIDE SEQUENCE [LARGE SCALE GENOMIC DNA]</scope>
    <source>
        <strain evidence="1 2">NBRC 13755</strain>
    </source>
</reference>
<evidence type="ECO:0000313" key="1">
    <source>
        <dbReference type="EMBL" id="GEB85368.1"/>
    </source>
</evidence>
<keyword evidence="2" id="KW-1185">Reference proteome</keyword>
<name>A0A4Y3TUJ3_9PROT</name>
<organism evidence="1 2">
    <name type="scientific">Acetobacter peroxydans</name>
    <dbReference type="NCBI Taxonomy" id="104098"/>
    <lineage>
        <taxon>Bacteria</taxon>
        <taxon>Pseudomonadati</taxon>
        <taxon>Pseudomonadota</taxon>
        <taxon>Alphaproteobacteria</taxon>
        <taxon>Acetobacterales</taxon>
        <taxon>Acetobacteraceae</taxon>
        <taxon>Acetobacter</taxon>
    </lineage>
</organism>
<gene>
    <name evidence="1" type="ORF">APE01nite_11650</name>
</gene>
<sequence>MYIATSFANYVKLNVIYACKIQDIYVPAEPALNPANLMPLDAEIV</sequence>
<comment type="caution">
    <text evidence="1">The sequence shown here is derived from an EMBL/GenBank/DDBJ whole genome shotgun (WGS) entry which is preliminary data.</text>
</comment>
<evidence type="ECO:0000313" key="2">
    <source>
        <dbReference type="Proteomes" id="UP000317730"/>
    </source>
</evidence>